<dbReference type="SUPFAM" id="SSF52058">
    <property type="entry name" value="L domain-like"/>
    <property type="match status" value="1"/>
</dbReference>
<accession>A0AAD5ZRZ0</accession>
<dbReference type="InterPro" id="IPR032675">
    <property type="entry name" value="LRR_dom_sf"/>
</dbReference>
<dbReference type="InterPro" id="IPR036047">
    <property type="entry name" value="F-box-like_dom_sf"/>
</dbReference>
<dbReference type="EMBL" id="JAMRDG010000001">
    <property type="protein sequence ID" value="KAJ3702906.1"/>
    <property type="molecule type" value="Genomic_DNA"/>
</dbReference>
<reference evidence="2 3" key="1">
    <citation type="journal article" date="2022" name="Cell">
        <title>Repeat-based holocentromeres influence genome architecture and karyotype evolution.</title>
        <authorList>
            <person name="Hofstatter P.G."/>
            <person name="Thangavel G."/>
            <person name="Lux T."/>
            <person name="Neumann P."/>
            <person name="Vondrak T."/>
            <person name="Novak P."/>
            <person name="Zhang M."/>
            <person name="Costa L."/>
            <person name="Castellani M."/>
            <person name="Scott A."/>
            <person name="Toegelov H."/>
            <person name="Fuchs J."/>
            <person name="Mata-Sucre Y."/>
            <person name="Dias Y."/>
            <person name="Vanzela A.L.L."/>
            <person name="Huettel B."/>
            <person name="Almeida C.C.S."/>
            <person name="Simkova H."/>
            <person name="Souza G."/>
            <person name="Pedrosa-Harand A."/>
            <person name="Macas J."/>
            <person name="Mayer K.F.X."/>
            <person name="Houben A."/>
            <person name="Marques A."/>
        </authorList>
    </citation>
    <scope>NUCLEOTIDE SEQUENCE [LARGE SCALE GENOMIC DNA]</scope>
    <source>
        <strain evidence="2">RhyTen1mFocal</strain>
    </source>
</reference>
<dbReference type="Pfam" id="PF24758">
    <property type="entry name" value="LRR_At5g56370"/>
    <property type="match status" value="1"/>
</dbReference>
<dbReference type="PROSITE" id="PS50181">
    <property type="entry name" value="FBOX"/>
    <property type="match status" value="1"/>
</dbReference>
<dbReference type="InterPro" id="IPR053781">
    <property type="entry name" value="F-box_AtFBL13-like"/>
</dbReference>
<keyword evidence="3" id="KW-1185">Reference proteome</keyword>
<dbReference type="PANTHER" id="PTHR34223">
    <property type="entry name" value="OS11G0201299 PROTEIN"/>
    <property type="match status" value="1"/>
</dbReference>
<dbReference type="AlphaFoldDB" id="A0AAD5ZRZ0"/>
<dbReference type="SUPFAM" id="SSF81383">
    <property type="entry name" value="F-box domain"/>
    <property type="match status" value="1"/>
</dbReference>
<dbReference type="PANTHER" id="PTHR34223:SF51">
    <property type="entry name" value="OS06G0556300 PROTEIN"/>
    <property type="match status" value="1"/>
</dbReference>
<dbReference type="CDD" id="cd22160">
    <property type="entry name" value="F-box_AtFBL13-like"/>
    <property type="match status" value="1"/>
</dbReference>
<name>A0AAD5ZRZ0_9POAL</name>
<dbReference type="InterPro" id="IPR053197">
    <property type="entry name" value="F-box_SCFL_complex_component"/>
</dbReference>
<feature type="domain" description="F-box" evidence="1">
    <location>
        <begin position="20"/>
        <end position="68"/>
    </location>
</feature>
<dbReference type="Pfam" id="PF00646">
    <property type="entry name" value="F-box"/>
    <property type="match status" value="1"/>
</dbReference>
<gene>
    <name evidence="2" type="ORF">LUZ61_006611</name>
</gene>
<evidence type="ECO:0000313" key="3">
    <source>
        <dbReference type="Proteomes" id="UP001210211"/>
    </source>
</evidence>
<evidence type="ECO:0000259" key="1">
    <source>
        <dbReference type="PROSITE" id="PS50181"/>
    </source>
</evidence>
<dbReference type="InterPro" id="IPR055411">
    <property type="entry name" value="LRR_FXL15/At3g58940/PEG3-like"/>
</dbReference>
<comment type="caution">
    <text evidence="2">The sequence shown here is derived from an EMBL/GenBank/DDBJ whole genome shotgun (WGS) entry which is preliminary data.</text>
</comment>
<dbReference type="Gene3D" id="3.80.10.10">
    <property type="entry name" value="Ribonuclease Inhibitor"/>
    <property type="match status" value="2"/>
</dbReference>
<dbReference type="InterPro" id="IPR001810">
    <property type="entry name" value="F-box_dom"/>
</dbReference>
<proteinExistence type="predicted"/>
<dbReference type="SMART" id="SM00256">
    <property type="entry name" value="FBOX"/>
    <property type="match status" value="1"/>
</dbReference>
<dbReference type="Gene3D" id="1.20.1280.50">
    <property type="match status" value="1"/>
</dbReference>
<evidence type="ECO:0000313" key="2">
    <source>
        <dbReference type="EMBL" id="KAJ3702906.1"/>
    </source>
</evidence>
<sequence>MEPPNKHTRSNAEPAMSHSFPDLSALPEPVLIHILSFMDPKEAVQTCILSKRWRNLWTFIPSLNFEHFRYRGTTAAFVHFVANMLYFRGASKLDTFRLRWHAGCEHQVSDYGEEICEIHVSNASSWIFSALSCKPLVISLDLRGFTNLKLPHALFTCASLEQLDLKLNNRSNEETIGPKYVNLPNLKKLNLSLLTLNNPVMQGILRGCPLLEELSLSKCSLEFSEMKSDLLSHLTIISCQGSAVVEILMPSLILLHLKNFCPGDTELSLKNTPSLVKVFVSYEYFVEDLFSGAEYEFFKCLTTVTDLELYGLGVKVLLEKIILNCPLFNNLKRLTYGQWPMNEKLDLLCQLLQHTPNLEKLTIVQKKPANPGNAKEKGVTGQIPFSCKQLKAIEIKYSDPSGVHELVDILLRNTNHRERVLIGFSRF</sequence>
<dbReference type="Proteomes" id="UP001210211">
    <property type="component" value="Unassembled WGS sequence"/>
</dbReference>
<organism evidence="2 3">
    <name type="scientific">Rhynchospora tenuis</name>
    <dbReference type="NCBI Taxonomy" id="198213"/>
    <lineage>
        <taxon>Eukaryota</taxon>
        <taxon>Viridiplantae</taxon>
        <taxon>Streptophyta</taxon>
        <taxon>Embryophyta</taxon>
        <taxon>Tracheophyta</taxon>
        <taxon>Spermatophyta</taxon>
        <taxon>Magnoliopsida</taxon>
        <taxon>Liliopsida</taxon>
        <taxon>Poales</taxon>
        <taxon>Cyperaceae</taxon>
        <taxon>Cyperoideae</taxon>
        <taxon>Rhynchosporeae</taxon>
        <taxon>Rhynchospora</taxon>
    </lineage>
</organism>
<protein>
    <recommendedName>
        <fullName evidence="1">F-box domain-containing protein</fullName>
    </recommendedName>
</protein>